<name>A0ABR4PXM3_9HELO</name>
<sequence length="417" mass="45634">MSLDVAIQSVAFYVLSCATCAKIGHRRKAKVQAKRERAEKEALETEQPGLYRHPSPFSTNPFWTEEIMMGPGPIKKKGDRGGSKNASTRALNTAGPGSSFASNDAMSTDTSSTPTAVTEGSRISGEGWNLKRYQREDEALWGHGDAQGPGQRIMDAIAKAGSQAGRLIEARLGSRSGPIKEENSESYYYARNPPVNDLHPPVVSTQPRNRDQTRWMLQPPPSAKIMEGKERVTRSRSASNASRKVDGTPLSRQVTERLMEAKIQRGETPEPRPVSKTTSRPTTASRNLSFSQRHDRNRNISSDSDDSLNVGVRRKRRPPPISTHSRASSSKDTIEHIPIPSDLAGPSKSHDLPLRPQSPTVAGSSDTERHHLNDLPVDSVANKQLSSHSRKLSPQANSMPASIPGVELEDLCHPVNQ</sequence>
<reference evidence="2 3" key="1">
    <citation type="submission" date="2024-06" db="EMBL/GenBank/DDBJ databases">
        <title>Complete genome of Phlyctema vagabunda strain 19-DSS-EL-015.</title>
        <authorList>
            <person name="Fiorenzani C."/>
        </authorList>
    </citation>
    <scope>NUCLEOTIDE SEQUENCE [LARGE SCALE GENOMIC DNA]</scope>
    <source>
        <strain evidence="2 3">19-DSS-EL-015</strain>
    </source>
</reference>
<keyword evidence="3" id="KW-1185">Reference proteome</keyword>
<proteinExistence type="predicted"/>
<feature type="compositionally biased region" description="Polar residues" evidence="1">
    <location>
        <begin position="275"/>
        <end position="291"/>
    </location>
</feature>
<protein>
    <recommendedName>
        <fullName evidence="4">Signal peptide-containing protein</fullName>
    </recommendedName>
</protein>
<evidence type="ECO:0000313" key="2">
    <source>
        <dbReference type="EMBL" id="KAL3428019.1"/>
    </source>
</evidence>
<evidence type="ECO:0008006" key="4">
    <source>
        <dbReference type="Google" id="ProtNLM"/>
    </source>
</evidence>
<organism evidence="2 3">
    <name type="scientific">Phlyctema vagabunda</name>
    <dbReference type="NCBI Taxonomy" id="108571"/>
    <lineage>
        <taxon>Eukaryota</taxon>
        <taxon>Fungi</taxon>
        <taxon>Dikarya</taxon>
        <taxon>Ascomycota</taxon>
        <taxon>Pezizomycotina</taxon>
        <taxon>Leotiomycetes</taxon>
        <taxon>Helotiales</taxon>
        <taxon>Dermateaceae</taxon>
        <taxon>Phlyctema</taxon>
    </lineage>
</organism>
<feature type="compositionally biased region" description="Basic and acidic residues" evidence="1">
    <location>
        <begin position="254"/>
        <end position="270"/>
    </location>
</feature>
<dbReference type="EMBL" id="JBFCZG010000001">
    <property type="protein sequence ID" value="KAL3428019.1"/>
    <property type="molecule type" value="Genomic_DNA"/>
</dbReference>
<evidence type="ECO:0000256" key="1">
    <source>
        <dbReference type="SAM" id="MobiDB-lite"/>
    </source>
</evidence>
<feature type="compositionally biased region" description="Polar residues" evidence="1">
    <location>
        <begin position="381"/>
        <end position="400"/>
    </location>
</feature>
<dbReference type="Proteomes" id="UP001629113">
    <property type="component" value="Unassembled WGS sequence"/>
</dbReference>
<feature type="compositionally biased region" description="Polar residues" evidence="1">
    <location>
        <begin position="322"/>
        <end position="331"/>
    </location>
</feature>
<feature type="region of interest" description="Disordered" evidence="1">
    <location>
        <begin position="73"/>
        <end position="123"/>
    </location>
</feature>
<feature type="region of interest" description="Disordered" evidence="1">
    <location>
        <begin position="190"/>
        <end position="417"/>
    </location>
</feature>
<accession>A0ABR4PXM3</accession>
<feature type="compositionally biased region" description="Polar residues" evidence="1">
    <location>
        <begin position="84"/>
        <end position="118"/>
    </location>
</feature>
<evidence type="ECO:0000313" key="3">
    <source>
        <dbReference type="Proteomes" id="UP001629113"/>
    </source>
</evidence>
<comment type="caution">
    <text evidence="2">The sequence shown here is derived from an EMBL/GenBank/DDBJ whole genome shotgun (WGS) entry which is preliminary data.</text>
</comment>
<gene>
    <name evidence="2" type="ORF">PVAG01_01528</name>
</gene>